<dbReference type="PANTHER" id="PTHR46599">
    <property type="entry name" value="PIGGYBAC TRANSPOSABLE ELEMENT-DERIVED PROTEIN 4"/>
    <property type="match status" value="1"/>
</dbReference>
<dbReference type="Pfam" id="PF13843">
    <property type="entry name" value="DDE_Tnp_1_7"/>
    <property type="match status" value="2"/>
</dbReference>
<dbReference type="OrthoDB" id="6750944at2759"/>
<evidence type="ECO:0000256" key="1">
    <source>
        <dbReference type="SAM" id="MobiDB-lite"/>
    </source>
</evidence>
<evidence type="ECO:0000313" key="3">
    <source>
        <dbReference type="EMBL" id="OXA38051.1"/>
    </source>
</evidence>
<dbReference type="AlphaFoldDB" id="A0A226D068"/>
<sequence length="540" mass="62633">MAVFTDDDDDDDQRSGDNAANQESPISRIRRRTTSRSQVVPTPVVIHSTINSTWGDGTNFHPRPTQFVPPLGRFHRSFNADSDSTPFQLLRMCIDDDMVDTICLESNDYTPVIKAKFPKALKRWTPLSRQEFWKFMGLSTLMGIVKKGDVKDYWSTDELISTPIFGKTMSRDRFTDIMRVLHFQNDGNIPTGNIDRFIKLGSFFPSLMSKFKNFVIPGEYLCIDESLMPFKGRLSFKQYVPSKRARFGVKFYILDIFGVGGAVVLTLLQDGYLNKSHRVVADNWFSTPKLVAELLKNDTYYLGTVQKRRCEDAKKQMRTKLRKGNVESWTNGDILIERWEDRREVCMINSFMGHAMTEKLSTNPFNTRNKPNTVLLYNSKMGGVDDVDKVTKPNKSIRKTIKWYKKVFFHLWDHAVYNSFRAYKIIHPNSKRRYKQFVESLVKEILQQFLTYPSHVGRPLLRLSEELRLQGSHFSEQTLKGKLSCFKKYHTERHLPKKNSQARADPLLPSLPPYELDTPDFLTLHDVDLNSSQFRVNQNN</sequence>
<gene>
    <name evidence="3" type="ORF">Fcan01_27156</name>
</gene>
<feature type="domain" description="PiggyBac transposable element-derived protein" evidence="2">
    <location>
        <begin position="85"/>
        <end position="254"/>
    </location>
</feature>
<comment type="caution">
    <text evidence="3">The sequence shown here is derived from an EMBL/GenBank/DDBJ whole genome shotgun (WGS) entry which is preliminary data.</text>
</comment>
<feature type="region of interest" description="Disordered" evidence="1">
    <location>
        <begin position="1"/>
        <end position="39"/>
    </location>
</feature>
<keyword evidence="4" id="KW-1185">Reference proteome</keyword>
<dbReference type="OMA" id="SRECHSA"/>
<evidence type="ECO:0000313" key="4">
    <source>
        <dbReference type="Proteomes" id="UP000198287"/>
    </source>
</evidence>
<accession>A0A226D068</accession>
<name>A0A226D068_FOLCA</name>
<feature type="domain" description="PiggyBac transposable element-derived protein" evidence="2">
    <location>
        <begin position="260"/>
        <end position="420"/>
    </location>
</feature>
<proteinExistence type="predicted"/>
<dbReference type="EMBL" id="LNIX01000049">
    <property type="protein sequence ID" value="OXA38051.1"/>
    <property type="molecule type" value="Genomic_DNA"/>
</dbReference>
<evidence type="ECO:0000259" key="2">
    <source>
        <dbReference type="Pfam" id="PF13843"/>
    </source>
</evidence>
<reference evidence="3 4" key="1">
    <citation type="submission" date="2015-12" db="EMBL/GenBank/DDBJ databases">
        <title>The genome of Folsomia candida.</title>
        <authorList>
            <person name="Faddeeva A."/>
            <person name="Derks M.F."/>
            <person name="Anvar Y."/>
            <person name="Smit S."/>
            <person name="Van Straalen N."/>
            <person name="Roelofs D."/>
        </authorList>
    </citation>
    <scope>NUCLEOTIDE SEQUENCE [LARGE SCALE GENOMIC DNA]</scope>
    <source>
        <strain evidence="3 4">VU population</strain>
        <tissue evidence="3">Whole body</tissue>
    </source>
</reference>
<organism evidence="3 4">
    <name type="scientific">Folsomia candida</name>
    <name type="common">Springtail</name>
    <dbReference type="NCBI Taxonomy" id="158441"/>
    <lineage>
        <taxon>Eukaryota</taxon>
        <taxon>Metazoa</taxon>
        <taxon>Ecdysozoa</taxon>
        <taxon>Arthropoda</taxon>
        <taxon>Hexapoda</taxon>
        <taxon>Collembola</taxon>
        <taxon>Entomobryomorpha</taxon>
        <taxon>Isotomoidea</taxon>
        <taxon>Isotomidae</taxon>
        <taxon>Proisotominae</taxon>
        <taxon>Folsomia</taxon>
    </lineage>
</organism>
<dbReference type="PANTHER" id="PTHR46599:SF3">
    <property type="entry name" value="PIGGYBAC TRANSPOSABLE ELEMENT-DERIVED PROTEIN 4"/>
    <property type="match status" value="1"/>
</dbReference>
<feature type="compositionally biased region" description="Polar residues" evidence="1">
    <location>
        <begin position="16"/>
        <end position="25"/>
    </location>
</feature>
<protein>
    <submittedName>
        <fullName evidence="3">PiggyBac transposable element-derived protein 4</fullName>
    </submittedName>
</protein>
<feature type="compositionally biased region" description="Acidic residues" evidence="1">
    <location>
        <begin position="1"/>
        <end position="12"/>
    </location>
</feature>
<dbReference type="InterPro" id="IPR029526">
    <property type="entry name" value="PGBD"/>
</dbReference>
<dbReference type="Proteomes" id="UP000198287">
    <property type="component" value="Unassembled WGS sequence"/>
</dbReference>